<gene>
    <name evidence="3" type="ORF">HYPSUDRAFT_604443</name>
</gene>
<dbReference type="AlphaFoldDB" id="A0A0D2L7N6"/>
<keyword evidence="2" id="KW-0732">Signal</keyword>
<evidence type="ECO:0000313" key="3">
    <source>
        <dbReference type="EMBL" id="KJA23152.1"/>
    </source>
</evidence>
<feature type="chain" id="PRO_5002246733" description="Secreted protein" evidence="2">
    <location>
        <begin position="22"/>
        <end position="78"/>
    </location>
</feature>
<feature type="region of interest" description="Disordered" evidence="1">
    <location>
        <begin position="20"/>
        <end position="48"/>
    </location>
</feature>
<dbReference type="Proteomes" id="UP000054270">
    <property type="component" value="Unassembled WGS sequence"/>
</dbReference>
<protein>
    <recommendedName>
        <fullName evidence="5">Secreted protein</fullName>
    </recommendedName>
</protein>
<proteinExistence type="predicted"/>
<feature type="signal peptide" evidence="2">
    <location>
        <begin position="1"/>
        <end position="21"/>
    </location>
</feature>
<accession>A0A0D2L7N6</accession>
<evidence type="ECO:0000256" key="2">
    <source>
        <dbReference type="SAM" id="SignalP"/>
    </source>
</evidence>
<evidence type="ECO:0000313" key="4">
    <source>
        <dbReference type="Proteomes" id="UP000054270"/>
    </source>
</evidence>
<keyword evidence="4" id="KW-1185">Reference proteome</keyword>
<reference evidence="4" key="1">
    <citation type="submission" date="2014-04" db="EMBL/GenBank/DDBJ databases">
        <title>Evolutionary Origins and Diversification of the Mycorrhizal Mutualists.</title>
        <authorList>
            <consortium name="DOE Joint Genome Institute"/>
            <consortium name="Mycorrhizal Genomics Consortium"/>
            <person name="Kohler A."/>
            <person name="Kuo A."/>
            <person name="Nagy L.G."/>
            <person name="Floudas D."/>
            <person name="Copeland A."/>
            <person name="Barry K.W."/>
            <person name="Cichocki N."/>
            <person name="Veneault-Fourrey C."/>
            <person name="LaButti K."/>
            <person name="Lindquist E.A."/>
            <person name="Lipzen A."/>
            <person name="Lundell T."/>
            <person name="Morin E."/>
            <person name="Murat C."/>
            <person name="Riley R."/>
            <person name="Ohm R."/>
            <person name="Sun H."/>
            <person name="Tunlid A."/>
            <person name="Henrissat B."/>
            <person name="Grigoriev I.V."/>
            <person name="Hibbett D.S."/>
            <person name="Martin F."/>
        </authorList>
    </citation>
    <scope>NUCLEOTIDE SEQUENCE [LARGE SCALE GENOMIC DNA]</scope>
    <source>
        <strain evidence="4">FD-334 SS-4</strain>
    </source>
</reference>
<sequence length="78" mass="8615">MGSRWQLAMLQLLSILVASRSRRPSVQTTASSGKARGSPARRSDAVNDWQQRGVRTLVGLLRRHSTSPCLPSELDQDL</sequence>
<organism evidence="3 4">
    <name type="scientific">Hypholoma sublateritium (strain FD-334 SS-4)</name>
    <dbReference type="NCBI Taxonomy" id="945553"/>
    <lineage>
        <taxon>Eukaryota</taxon>
        <taxon>Fungi</taxon>
        <taxon>Dikarya</taxon>
        <taxon>Basidiomycota</taxon>
        <taxon>Agaricomycotina</taxon>
        <taxon>Agaricomycetes</taxon>
        <taxon>Agaricomycetidae</taxon>
        <taxon>Agaricales</taxon>
        <taxon>Agaricineae</taxon>
        <taxon>Strophariaceae</taxon>
        <taxon>Hypholoma</taxon>
    </lineage>
</organism>
<dbReference type="EMBL" id="KN817545">
    <property type="protein sequence ID" value="KJA23152.1"/>
    <property type="molecule type" value="Genomic_DNA"/>
</dbReference>
<evidence type="ECO:0000256" key="1">
    <source>
        <dbReference type="SAM" id="MobiDB-lite"/>
    </source>
</evidence>
<evidence type="ECO:0008006" key="5">
    <source>
        <dbReference type="Google" id="ProtNLM"/>
    </source>
</evidence>
<name>A0A0D2L7N6_HYPSF</name>